<dbReference type="EMBL" id="RPFZ01000001">
    <property type="protein sequence ID" value="RPF71025.1"/>
    <property type="molecule type" value="Genomic_DNA"/>
</dbReference>
<gene>
    <name evidence="1" type="ORF">EG799_04915</name>
</gene>
<dbReference type="Proteomes" id="UP000275232">
    <property type="component" value="Unassembled WGS sequence"/>
</dbReference>
<dbReference type="RefSeq" id="WP_123879074.1">
    <property type="nucleotide sequence ID" value="NZ_RPFZ01000001.1"/>
</dbReference>
<dbReference type="OrthoDB" id="7904151at2"/>
<dbReference type="AlphaFoldDB" id="A0A3N5DJW0"/>
<evidence type="ECO:0000313" key="1">
    <source>
        <dbReference type="EMBL" id="RPF71025.1"/>
    </source>
</evidence>
<accession>A0A3N5DJW0</accession>
<dbReference type="SUPFAM" id="SSF52540">
    <property type="entry name" value="P-loop containing nucleoside triphosphate hydrolases"/>
    <property type="match status" value="1"/>
</dbReference>
<name>A0A3N5DJW0_9SPHN</name>
<keyword evidence="2" id="KW-1185">Reference proteome</keyword>
<proteinExistence type="predicted"/>
<evidence type="ECO:0008006" key="3">
    <source>
        <dbReference type="Google" id="ProtNLM"/>
    </source>
</evidence>
<sequence length="240" mass="27251">MRKRRTERAETIRRVQVYGQRCSGTNALISLIEANFPSLQFTEEFGFKHWFVPDCTDIPADVMVIAVAREASDWLQSLFRNPWHAHPDLKAMSFADFIRAEWNSVWDTHFWGIDADHPLHGRPIAEELCPKTGERFGNVLLKRRAKLENWRSAAQRAGASFLVSHSRVVGDQKGLVADIARAAGISPPAQFTPVASYKGQNNRPFIPSRYPELEPEDRDFVLNHVDPELERAFGLFPAVA</sequence>
<protein>
    <recommendedName>
        <fullName evidence="3">Sulfotransferase family protein</fullName>
    </recommendedName>
</protein>
<evidence type="ECO:0000313" key="2">
    <source>
        <dbReference type="Proteomes" id="UP000275232"/>
    </source>
</evidence>
<comment type="caution">
    <text evidence="1">The sequence shown here is derived from an EMBL/GenBank/DDBJ whole genome shotgun (WGS) entry which is preliminary data.</text>
</comment>
<reference evidence="1 2" key="1">
    <citation type="submission" date="2018-11" db="EMBL/GenBank/DDBJ databases">
        <title>Erythrobacter spongiae sp. nov., isolated from a marine sponge.</title>
        <authorList>
            <person name="Zhuang L."/>
            <person name="Luo L."/>
        </authorList>
    </citation>
    <scope>NUCLEOTIDE SEQUENCE [LARGE SCALE GENOMIC DNA]</scope>
    <source>
        <strain evidence="1 2">HN-E23</strain>
    </source>
</reference>
<dbReference type="InterPro" id="IPR027417">
    <property type="entry name" value="P-loop_NTPase"/>
</dbReference>
<organism evidence="1 2">
    <name type="scientific">Aurantiacibacter spongiae</name>
    <dbReference type="NCBI Taxonomy" id="2488860"/>
    <lineage>
        <taxon>Bacteria</taxon>
        <taxon>Pseudomonadati</taxon>
        <taxon>Pseudomonadota</taxon>
        <taxon>Alphaproteobacteria</taxon>
        <taxon>Sphingomonadales</taxon>
        <taxon>Erythrobacteraceae</taxon>
        <taxon>Aurantiacibacter</taxon>
    </lineage>
</organism>